<organism evidence="1 2">
    <name type="scientific">Vibrio ostreicida</name>
    <dbReference type="NCBI Taxonomy" id="526588"/>
    <lineage>
        <taxon>Bacteria</taxon>
        <taxon>Pseudomonadati</taxon>
        <taxon>Pseudomonadota</taxon>
        <taxon>Gammaproteobacteria</taxon>
        <taxon>Vibrionales</taxon>
        <taxon>Vibrionaceae</taxon>
        <taxon>Vibrio</taxon>
    </lineage>
</organism>
<dbReference type="EMBL" id="JAUFQC010000027">
    <property type="protein sequence ID" value="MDN3611396.1"/>
    <property type="molecule type" value="Genomic_DNA"/>
</dbReference>
<dbReference type="Proteomes" id="UP001238540">
    <property type="component" value="Unassembled WGS sequence"/>
</dbReference>
<evidence type="ECO:0000313" key="1">
    <source>
        <dbReference type="EMBL" id="MDN3611396.1"/>
    </source>
</evidence>
<name>A0ABT8BW42_9VIBR</name>
<accession>A0ABT8BW42</accession>
<evidence type="ECO:0000313" key="2">
    <source>
        <dbReference type="Proteomes" id="UP001238540"/>
    </source>
</evidence>
<reference evidence="2" key="1">
    <citation type="journal article" date="2019" name="Int. J. Syst. Evol. Microbiol.">
        <title>The Global Catalogue of Microorganisms (GCM) 10K type strain sequencing project: providing services to taxonomists for standard genome sequencing and annotation.</title>
        <authorList>
            <consortium name="The Broad Institute Genomics Platform"/>
            <consortium name="The Broad Institute Genome Sequencing Center for Infectious Disease"/>
            <person name="Wu L."/>
            <person name="Ma J."/>
        </authorList>
    </citation>
    <scope>NUCLEOTIDE SEQUENCE [LARGE SCALE GENOMIC DNA]</scope>
    <source>
        <strain evidence="2">CECT 7398</strain>
    </source>
</reference>
<sequence length="72" mass="8085">MTKKSFFQHLQIAISLSLSIMSPLRNSIELAAQDRAGIFKRFKFEGVSNLEIEKGVDEYLGGTTIAGIRVRR</sequence>
<gene>
    <name evidence="1" type="ORF">QWZ16_17480</name>
</gene>
<keyword evidence="2" id="KW-1185">Reference proteome</keyword>
<protein>
    <submittedName>
        <fullName evidence="1">Uncharacterized protein</fullName>
    </submittedName>
</protein>
<dbReference type="RefSeq" id="WP_290312911.1">
    <property type="nucleotide sequence ID" value="NZ_JAUFQC010000027.1"/>
</dbReference>
<comment type="caution">
    <text evidence="1">The sequence shown here is derived from an EMBL/GenBank/DDBJ whole genome shotgun (WGS) entry which is preliminary data.</text>
</comment>
<proteinExistence type="predicted"/>